<dbReference type="PANTHER" id="PTHR10357">
    <property type="entry name" value="ALPHA-AMYLASE FAMILY MEMBER"/>
    <property type="match status" value="1"/>
</dbReference>
<keyword evidence="2 4" id="KW-0689">Ribosomal protein</keyword>
<dbReference type="InterPro" id="IPR006047">
    <property type="entry name" value="GH13_cat_dom"/>
</dbReference>
<dbReference type="InterPro" id="IPR053708">
    <property type="entry name" value="Ribosomal_LSU_eL42"/>
</dbReference>
<accession>A0A3P6RYT6</accession>
<reference evidence="7 8" key="1">
    <citation type="submission" date="2018-08" db="EMBL/GenBank/DDBJ databases">
        <authorList>
            <person name="Laetsch R D."/>
            <person name="Stevens L."/>
            <person name="Kumar S."/>
            <person name="Blaxter L. M."/>
        </authorList>
    </citation>
    <scope>NUCLEOTIDE SEQUENCE [LARGE SCALE GENOMIC DNA]</scope>
</reference>
<dbReference type="SUPFAM" id="SSF51445">
    <property type="entry name" value="(Trans)glycosidases"/>
    <property type="match status" value="1"/>
</dbReference>
<dbReference type="GO" id="GO:0003735">
    <property type="term" value="F:structural constituent of ribosome"/>
    <property type="evidence" value="ECO:0007669"/>
    <property type="project" value="InterPro"/>
</dbReference>
<feature type="transmembrane region" description="Helical" evidence="5">
    <location>
        <begin position="87"/>
        <end position="110"/>
    </location>
</feature>
<dbReference type="InterPro" id="IPR031984">
    <property type="entry name" value="SLC3A2_N"/>
</dbReference>
<dbReference type="Pfam" id="PF00128">
    <property type="entry name" value="Alpha-amylase"/>
    <property type="match status" value="1"/>
</dbReference>
<dbReference type="InterPro" id="IPR011332">
    <property type="entry name" value="Ribosomal_zn-bd"/>
</dbReference>
<dbReference type="OMA" id="PNGEKWA"/>
<dbReference type="EMBL" id="UYRX01000001">
    <property type="protein sequence ID" value="VDK67056.1"/>
    <property type="molecule type" value="Genomic_DNA"/>
</dbReference>
<proteinExistence type="inferred from homology"/>
<feature type="domain" description="Glycosyl hydrolase family 13 catalytic" evidence="6">
    <location>
        <begin position="130"/>
        <end position="477"/>
    </location>
</feature>
<name>A0A3P6RYT6_LITSI</name>
<keyword evidence="3 4" id="KW-0687">Ribonucleoprotein</keyword>
<evidence type="ECO:0000313" key="7">
    <source>
        <dbReference type="EMBL" id="VDK67056.1"/>
    </source>
</evidence>
<comment type="similarity">
    <text evidence="1 4">Belongs to the eukaryotic ribosomal protein eL42 family.</text>
</comment>
<dbReference type="Pfam" id="PF16028">
    <property type="entry name" value="SLC3A2_N"/>
    <property type="match status" value="1"/>
</dbReference>
<sequence length="801" mass="91389">MEDALLAGPRGKTPGMYEVDKERHTESYITADEKRISVDEAGDGLQMRPSAPLLEDGSATLMKEKFRYTIAEMERYRNDPFWKALRLLLFILFWLVWVLMFLVVVLVVVLSPGCVSKSLPNWWENANVYQIWTPSFQDSDGNGVGDFIGLTNRLENLRRLGVQVIWLNPFLHSDDFNDAVQDHLTVDPKLGTNDDAYKLIDAIHGKEMKIVISLPVSITSKNHNWYSRSSQIDAKEYADYSDYYHWWKAAEDSPFMSKNKNVSYMHYKNRPDWPVLNWQSGHVQENMFKVMSYWIEKGIDGFYLSGIEYLARRKFGSVADWAHILDILRDIRNHVDTSVEESAVTRTKQIVLFSARDNAKEGEKKELILSGLNSVMNYELRTIEKDNQICHLTEGNVIGCLHEILSELIQFHEANNVSAMWEFGNPELSRIASRVKSQQQAELLTMLQLFLPGTIAVYYGDEIGMVDLPNEKLVPVQKGAMQWDDSANAGFSSANPSSIPVHPDFADNNWAKQYSSQRSHLKTFQKLARLRKRDETLSFGHTIIGPLINSSFTVIRYAKDDKSPTGNIYLGAFNFGAADIALPIQLSSAKSKDLHQAVVIAFSSNAKQYHYRQVIDLSSGIVTIPSEWGVVLNAVKEQPLSNGKNHYTCRTGIRASQVCRESGVQLLSVRHTPLDGNRRHIYDCTCYACTHLGLIKMVNVPKTRRTFCSGKCRRHTVHKVTQYKKGKESRLAQGRRRYDSKQKGFGGQTKPIFRKKAKTTKKIVLRMECTDCKHRKQLPIKRCKHFELGGQKKTRGQVIQF</sequence>
<dbReference type="GO" id="GO:1990904">
    <property type="term" value="C:ribonucleoprotein complex"/>
    <property type="evidence" value="ECO:0007669"/>
    <property type="project" value="UniProtKB-KW"/>
</dbReference>
<dbReference type="GO" id="GO:0005975">
    <property type="term" value="P:carbohydrate metabolic process"/>
    <property type="evidence" value="ECO:0007669"/>
    <property type="project" value="InterPro"/>
</dbReference>
<keyword evidence="5" id="KW-1133">Transmembrane helix</keyword>
<protein>
    <recommendedName>
        <fullName evidence="6">Glycosyl hydrolase family 13 catalytic domain-containing protein</fullName>
    </recommendedName>
</protein>
<organism evidence="7 8">
    <name type="scientific">Litomosoides sigmodontis</name>
    <name type="common">Filarial nematode worm</name>
    <dbReference type="NCBI Taxonomy" id="42156"/>
    <lineage>
        <taxon>Eukaryota</taxon>
        <taxon>Metazoa</taxon>
        <taxon>Ecdysozoa</taxon>
        <taxon>Nematoda</taxon>
        <taxon>Chromadorea</taxon>
        <taxon>Rhabditida</taxon>
        <taxon>Spirurina</taxon>
        <taxon>Spiruromorpha</taxon>
        <taxon>Filarioidea</taxon>
        <taxon>Onchocercidae</taxon>
        <taxon>Litomosoides</taxon>
    </lineage>
</organism>
<dbReference type="Gene3D" id="3.20.20.80">
    <property type="entry name" value="Glycosidases"/>
    <property type="match status" value="2"/>
</dbReference>
<dbReference type="SUPFAM" id="SSF57829">
    <property type="entry name" value="Zn-binding ribosomal proteins"/>
    <property type="match status" value="1"/>
</dbReference>
<dbReference type="GO" id="GO:0006412">
    <property type="term" value="P:translation"/>
    <property type="evidence" value="ECO:0007669"/>
    <property type="project" value="InterPro"/>
</dbReference>
<evidence type="ECO:0000256" key="3">
    <source>
        <dbReference type="ARBA" id="ARBA00023274"/>
    </source>
</evidence>
<dbReference type="InterPro" id="IPR017853">
    <property type="entry name" value="GH"/>
</dbReference>
<evidence type="ECO:0000256" key="4">
    <source>
        <dbReference type="RuleBase" id="RU000666"/>
    </source>
</evidence>
<keyword evidence="5" id="KW-0812">Transmembrane</keyword>
<evidence type="ECO:0000256" key="1">
    <source>
        <dbReference type="ARBA" id="ARBA00009364"/>
    </source>
</evidence>
<dbReference type="Pfam" id="PF00935">
    <property type="entry name" value="Ribosomal_L44"/>
    <property type="match status" value="1"/>
</dbReference>
<dbReference type="Proteomes" id="UP000277928">
    <property type="component" value="Unassembled WGS sequence"/>
</dbReference>
<dbReference type="FunFam" id="3.10.450.80:FF:000001">
    <property type="entry name" value="60S ribosomal protein L44"/>
    <property type="match status" value="1"/>
</dbReference>
<dbReference type="GO" id="GO:0005840">
    <property type="term" value="C:ribosome"/>
    <property type="evidence" value="ECO:0007669"/>
    <property type="project" value="UniProtKB-KW"/>
</dbReference>
<evidence type="ECO:0000259" key="6">
    <source>
        <dbReference type="SMART" id="SM00642"/>
    </source>
</evidence>
<evidence type="ECO:0000256" key="2">
    <source>
        <dbReference type="ARBA" id="ARBA00022980"/>
    </source>
</evidence>
<keyword evidence="5" id="KW-0472">Membrane</keyword>
<dbReference type="SMART" id="SM00642">
    <property type="entry name" value="Aamy"/>
    <property type="match status" value="1"/>
</dbReference>
<dbReference type="PROSITE" id="PS01172">
    <property type="entry name" value="RIBOSOMAL_L44E"/>
    <property type="match status" value="1"/>
</dbReference>
<dbReference type="PANTHER" id="PTHR10357:SF230">
    <property type="entry name" value="GLYCOSYL HYDROLASE FAMILY 13 CATALYTIC DOMAIN-CONTAINING PROTEIN"/>
    <property type="match status" value="1"/>
</dbReference>
<dbReference type="OrthoDB" id="1740265at2759"/>
<keyword evidence="8" id="KW-1185">Reference proteome</keyword>
<dbReference type="AlphaFoldDB" id="A0A3P6RYT6"/>
<dbReference type="InterPro" id="IPR000552">
    <property type="entry name" value="Ribosomal_eL44"/>
</dbReference>
<dbReference type="Gene3D" id="3.10.450.80">
    <property type="match status" value="1"/>
</dbReference>
<evidence type="ECO:0000256" key="5">
    <source>
        <dbReference type="SAM" id="Phobius"/>
    </source>
</evidence>
<gene>
    <name evidence="7" type="ORF">NLS_LOCUS20</name>
</gene>
<dbReference type="STRING" id="42156.A0A3P6RYT6"/>
<evidence type="ECO:0000313" key="8">
    <source>
        <dbReference type="Proteomes" id="UP000277928"/>
    </source>
</evidence>